<proteinExistence type="predicted"/>
<reference evidence="3" key="1">
    <citation type="submission" date="2022-08" db="EMBL/GenBank/DDBJ databases">
        <authorList>
            <person name="Gutierrez-Valencia J."/>
        </authorList>
    </citation>
    <scope>NUCLEOTIDE SEQUENCE</scope>
</reference>
<evidence type="ECO:0000313" key="3">
    <source>
        <dbReference type="EMBL" id="CAI0417679.1"/>
    </source>
</evidence>
<protein>
    <submittedName>
        <fullName evidence="3">Uncharacterized protein</fullName>
    </submittedName>
</protein>
<feature type="region of interest" description="Disordered" evidence="2">
    <location>
        <begin position="1"/>
        <end position="27"/>
    </location>
</feature>
<dbReference type="EMBL" id="CAMGYJ010000005">
    <property type="protein sequence ID" value="CAI0417679.1"/>
    <property type="molecule type" value="Genomic_DNA"/>
</dbReference>
<keyword evidence="4" id="KW-1185">Reference proteome</keyword>
<feature type="compositionally biased region" description="Low complexity" evidence="2">
    <location>
        <begin position="1"/>
        <end position="15"/>
    </location>
</feature>
<accession>A0AAV0K892</accession>
<dbReference type="AlphaFoldDB" id="A0AAV0K892"/>
<organism evidence="3 4">
    <name type="scientific">Linum tenue</name>
    <dbReference type="NCBI Taxonomy" id="586396"/>
    <lineage>
        <taxon>Eukaryota</taxon>
        <taxon>Viridiplantae</taxon>
        <taxon>Streptophyta</taxon>
        <taxon>Embryophyta</taxon>
        <taxon>Tracheophyta</taxon>
        <taxon>Spermatophyta</taxon>
        <taxon>Magnoliopsida</taxon>
        <taxon>eudicotyledons</taxon>
        <taxon>Gunneridae</taxon>
        <taxon>Pentapetalae</taxon>
        <taxon>rosids</taxon>
        <taxon>fabids</taxon>
        <taxon>Malpighiales</taxon>
        <taxon>Linaceae</taxon>
        <taxon>Linum</taxon>
    </lineage>
</organism>
<dbReference type="PANTHER" id="PTHR35696">
    <property type="entry name" value="ELECTRON CARRIER/IRON ION-BINDING PROTEIN"/>
    <property type="match status" value="1"/>
</dbReference>
<feature type="region of interest" description="Disordered" evidence="2">
    <location>
        <begin position="82"/>
        <end position="110"/>
    </location>
</feature>
<dbReference type="Proteomes" id="UP001154282">
    <property type="component" value="Unassembled WGS sequence"/>
</dbReference>
<evidence type="ECO:0000256" key="2">
    <source>
        <dbReference type="SAM" id="MobiDB-lite"/>
    </source>
</evidence>
<feature type="coiled-coil region" evidence="1">
    <location>
        <begin position="154"/>
        <end position="181"/>
    </location>
</feature>
<gene>
    <name evidence="3" type="ORF">LITE_LOCUS17400</name>
</gene>
<evidence type="ECO:0000313" key="4">
    <source>
        <dbReference type="Proteomes" id="UP001154282"/>
    </source>
</evidence>
<sequence length="333" mass="36979">MAASSPAPSSTASDSGHTPGSAAAASVQRTIGIQPRTQRGLNKPKCIQCGNVARSRCPFQCCKGCCSRAQNQCEIHVLQKNKNAPDKAPTSTTTPIDQQPPEVSPVASSLRAASYRQLSSSYSQLNSFHTSRSRKPLTNKDALELNKWRFNKLKEFKERNIEKENEAFDRYMQNISLLEETFSMKTMQASSSQDRTALPDPMVSENLRKRKLHVIDQGLKKLEESEINGDRRPEKVKNWSERASAFNDLIEKLNKARNEDDIKSCLEMKAELFGGGCAALVDEPVAQTSWIEAGSSKGMDCFSQNVLRPVEIDPEIVSKVNVHFMSLQKIASL</sequence>
<dbReference type="PANTHER" id="PTHR35696:SF1">
    <property type="entry name" value="ELECTRON CARRIER_IRON ION-BINDING PROTEIN"/>
    <property type="match status" value="1"/>
</dbReference>
<name>A0AAV0K892_9ROSI</name>
<comment type="caution">
    <text evidence="3">The sequence shown here is derived from an EMBL/GenBank/DDBJ whole genome shotgun (WGS) entry which is preliminary data.</text>
</comment>
<keyword evidence="1" id="KW-0175">Coiled coil</keyword>
<evidence type="ECO:0000256" key="1">
    <source>
        <dbReference type="SAM" id="Coils"/>
    </source>
</evidence>